<protein>
    <submittedName>
        <fullName evidence="2">Nucleolar GTP-binding protein 2</fullName>
    </submittedName>
</protein>
<evidence type="ECO:0000256" key="1">
    <source>
        <dbReference type="SAM" id="SignalP"/>
    </source>
</evidence>
<dbReference type="EMBL" id="JAQHRD010000003">
    <property type="protein sequence ID" value="KAJ6443155.1"/>
    <property type="molecule type" value="Genomic_DNA"/>
</dbReference>
<dbReference type="Proteomes" id="UP001163105">
    <property type="component" value="Unassembled WGS sequence"/>
</dbReference>
<name>A0AB34FV01_9HYPO</name>
<evidence type="ECO:0000313" key="3">
    <source>
        <dbReference type="Proteomes" id="UP001163105"/>
    </source>
</evidence>
<reference evidence="2" key="1">
    <citation type="submission" date="2023-01" db="EMBL/GenBank/DDBJ databases">
        <title>The growth and conidiation of Purpureocillium lavendulum are regulated by nitrogen source and histone H3K14 acetylation.</title>
        <authorList>
            <person name="Tang P."/>
            <person name="Han J."/>
            <person name="Zhang C."/>
            <person name="Tang P."/>
            <person name="Qi F."/>
            <person name="Zhang K."/>
            <person name="Liang L."/>
        </authorList>
    </citation>
    <scope>NUCLEOTIDE SEQUENCE</scope>
    <source>
        <strain evidence="2">YMF1.00683</strain>
    </source>
</reference>
<feature type="chain" id="PRO_5044220054" evidence="1">
    <location>
        <begin position="22"/>
        <end position="136"/>
    </location>
</feature>
<evidence type="ECO:0000313" key="2">
    <source>
        <dbReference type="EMBL" id="KAJ6443155.1"/>
    </source>
</evidence>
<sequence>MAPSLSQVLATALLGSLCVSASPRVLHDEVYEAGWEPRRNNNDDDAKTAECPHRVLKKHQFTYGPTSTVWTTTTTTTHHVNCGPCTALHVSRVHLGVGPQIQYTATTTATVPYTTTVLQCGAEMIARNTGAPSSGK</sequence>
<keyword evidence="3" id="KW-1185">Reference proteome</keyword>
<proteinExistence type="predicted"/>
<keyword evidence="1" id="KW-0732">Signal</keyword>
<gene>
    <name evidence="2" type="ORF">O9K51_04334</name>
</gene>
<dbReference type="AlphaFoldDB" id="A0AB34FV01"/>
<comment type="caution">
    <text evidence="2">The sequence shown here is derived from an EMBL/GenBank/DDBJ whole genome shotgun (WGS) entry which is preliminary data.</text>
</comment>
<accession>A0AB34FV01</accession>
<organism evidence="2 3">
    <name type="scientific">Purpureocillium lavendulum</name>
    <dbReference type="NCBI Taxonomy" id="1247861"/>
    <lineage>
        <taxon>Eukaryota</taxon>
        <taxon>Fungi</taxon>
        <taxon>Dikarya</taxon>
        <taxon>Ascomycota</taxon>
        <taxon>Pezizomycotina</taxon>
        <taxon>Sordariomycetes</taxon>
        <taxon>Hypocreomycetidae</taxon>
        <taxon>Hypocreales</taxon>
        <taxon>Ophiocordycipitaceae</taxon>
        <taxon>Purpureocillium</taxon>
    </lineage>
</organism>
<feature type="signal peptide" evidence="1">
    <location>
        <begin position="1"/>
        <end position="21"/>
    </location>
</feature>